<evidence type="ECO:0000256" key="7">
    <source>
        <dbReference type="ARBA" id="ARBA00014371"/>
    </source>
</evidence>
<dbReference type="AlphaFoldDB" id="A0A7W3IZ43"/>
<comment type="catalytic activity">
    <reaction evidence="1">
        <text>(2R,3S)-3-isopropylmalate = (2S)-2-isopropylmalate</text>
        <dbReference type="Rhea" id="RHEA:32287"/>
        <dbReference type="ChEBI" id="CHEBI:1178"/>
        <dbReference type="ChEBI" id="CHEBI:35121"/>
        <dbReference type="EC" id="4.2.1.33"/>
    </reaction>
</comment>
<dbReference type="InterPro" id="IPR050067">
    <property type="entry name" value="IPM_dehydratase_rel_enz"/>
</dbReference>
<sequence>MYEKILDRHRLRGATDIPDRLFVDLHLVHDLSPQAFDGLRREGRTVRRPDLTLATADHGVSTASPAPEVGPRSFGSPQLDTLMSNCSQFGIPVYGPGSNKQGIVHVIAPELGLTQPGMVIACGDSHTPSHGALGALGFGIGTSDVEHVLATQTLVLPTLKTMRVTLTGSLRPGVTAKDLALGLVRLFNAGDARGHVIEFQGPALARLSVEDRLTLCNLAAEMGARSALVAPDEVTIEHVRGRRHAPAGARWDAAVEDWSRLSSDPDAVFDAEVVFDADLCEPTATWGTTPAMSAALDAFVPRPEETADPTAARLALEYMGLMGGEPMASIQIDVVFIGSCANGRLEDLRAAADVVHGRMVAPNVRVLVVPGSRSVKLDAEAEGLDRVFTSAGMEWREPGCSMCLGLNDDTLGPGMRCAATSNRNFEGRQGPGARTHLVSPAVAAATAVTGRLTDPATL</sequence>
<dbReference type="SUPFAM" id="SSF53732">
    <property type="entry name" value="Aconitase iron-sulfur domain"/>
    <property type="match status" value="1"/>
</dbReference>
<dbReference type="Pfam" id="PF00330">
    <property type="entry name" value="Aconitase"/>
    <property type="match status" value="1"/>
</dbReference>
<evidence type="ECO:0000256" key="14">
    <source>
        <dbReference type="ARBA" id="ARBA00023239"/>
    </source>
</evidence>
<keyword evidence="10" id="KW-0028">Amino-acid biosynthesis</keyword>
<comment type="cofactor">
    <cofactor evidence="2">
        <name>[4Fe-4S] cluster</name>
        <dbReference type="ChEBI" id="CHEBI:49883"/>
    </cofactor>
</comment>
<reference evidence="17 18" key="1">
    <citation type="submission" date="2020-07" db="EMBL/GenBank/DDBJ databases">
        <title>Sequencing the genomes of 1000 actinobacteria strains.</title>
        <authorList>
            <person name="Klenk H.-P."/>
        </authorList>
    </citation>
    <scope>NUCLEOTIDE SEQUENCE [LARGE SCALE GENOMIC DNA]</scope>
    <source>
        <strain evidence="17 18">DSM 21349</strain>
    </source>
</reference>
<proteinExistence type="inferred from homology"/>
<dbReference type="PANTHER" id="PTHR43822">
    <property type="entry name" value="HOMOACONITASE, MITOCHONDRIAL-RELATED"/>
    <property type="match status" value="1"/>
</dbReference>
<dbReference type="CDD" id="cd01583">
    <property type="entry name" value="IPMI"/>
    <property type="match status" value="1"/>
</dbReference>
<dbReference type="GO" id="GO:0003861">
    <property type="term" value="F:3-isopropylmalate dehydratase activity"/>
    <property type="evidence" value="ECO:0007669"/>
    <property type="project" value="UniProtKB-EC"/>
</dbReference>
<dbReference type="InterPro" id="IPR015931">
    <property type="entry name" value="Acnase/IPM_dHydase_lsu_aba_1/3"/>
</dbReference>
<dbReference type="InterPro" id="IPR033941">
    <property type="entry name" value="IPMI_cat"/>
</dbReference>
<name>A0A7W3IZ43_9ACTN</name>
<evidence type="ECO:0000256" key="6">
    <source>
        <dbReference type="ARBA" id="ARBA00011998"/>
    </source>
</evidence>
<dbReference type="EMBL" id="JACGXA010000001">
    <property type="protein sequence ID" value="MBA8803270.1"/>
    <property type="molecule type" value="Genomic_DNA"/>
</dbReference>
<evidence type="ECO:0000256" key="3">
    <source>
        <dbReference type="ARBA" id="ARBA00002695"/>
    </source>
</evidence>
<feature type="domain" description="Aconitase/3-isopropylmalate dehydratase large subunit alpha/beta/alpha" evidence="16">
    <location>
        <begin position="3"/>
        <end position="450"/>
    </location>
</feature>
<comment type="similarity">
    <text evidence="5">Belongs to the aconitase/IPM isomerase family.</text>
</comment>
<dbReference type="EC" id="4.2.1.33" evidence="6"/>
<dbReference type="Proteomes" id="UP000580910">
    <property type="component" value="Unassembled WGS sequence"/>
</dbReference>
<keyword evidence="8" id="KW-0432">Leucine biosynthesis</keyword>
<dbReference type="InterPro" id="IPR001030">
    <property type="entry name" value="Acoase/IPM_deHydtase_lsu_aba"/>
</dbReference>
<evidence type="ECO:0000313" key="18">
    <source>
        <dbReference type="Proteomes" id="UP000580910"/>
    </source>
</evidence>
<evidence type="ECO:0000256" key="15">
    <source>
        <dbReference type="ARBA" id="ARBA00023304"/>
    </source>
</evidence>
<dbReference type="PRINTS" id="PR00415">
    <property type="entry name" value="ACONITASE"/>
</dbReference>
<dbReference type="PANTHER" id="PTHR43822:SF9">
    <property type="entry name" value="3-ISOPROPYLMALATE DEHYDRATASE"/>
    <property type="match status" value="1"/>
</dbReference>
<evidence type="ECO:0000256" key="2">
    <source>
        <dbReference type="ARBA" id="ARBA00001966"/>
    </source>
</evidence>
<dbReference type="InterPro" id="IPR018136">
    <property type="entry name" value="Aconitase_4Fe-4S_BS"/>
</dbReference>
<dbReference type="Gene3D" id="3.30.499.10">
    <property type="entry name" value="Aconitase, domain 3"/>
    <property type="match status" value="2"/>
</dbReference>
<evidence type="ECO:0000256" key="8">
    <source>
        <dbReference type="ARBA" id="ARBA00022430"/>
    </source>
</evidence>
<keyword evidence="12" id="KW-0408">Iron</keyword>
<evidence type="ECO:0000256" key="10">
    <source>
        <dbReference type="ARBA" id="ARBA00022605"/>
    </source>
</evidence>
<dbReference type="RefSeq" id="WP_220481293.1">
    <property type="nucleotide sequence ID" value="NZ_JACGXA010000001.1"/>
</dbReference>
<dbReference type="GO" id="GO:0009098">
    <property type="term" value="P:L-leucine biosynthetic process"/>
    <property type="evidence" value="ECO:0007669"/>
    <property type="project" value="UniProtKB-UniPathway"/>
</dbReference>
<dbReference type="GO" id="GO:0046872">
    <property type="term" value="F:metal ion binding"/>
    <property type="evidence" value="ECO:0007669"/>
    <property type="project" value="UniProtKB-KW"/>
</dbReference>
<keyword evidence="14 17" id="KW-0456">Lyase</keyword>
<dbReference type="InterPro" id="IPR004430">
    <property type="entry name" value="3-IsopropMal_deHydase_lsu"/>
</dbReference>
<dbReference type="UniPathway" id="UPA00048">
    <property type="reaction ID" value="UER00071"/>
</dbReference>
<dbReference type="GO" id="GO:0051539">
    <property type="term" value="F:4 iron, 4 sulfur cluster binding"/>
    <property type="evidence" value="ECO:0007669"/>
    <property type="project" value="UniProtKB-KW"/>
</dbReference>
<dbReference type="UniPathway" id="UPA00946"/>
<keyword evidence="13" id="KW-0411">Iron-sulfur</keyword>
<evidence type="ECO:0000256" key="12">
    <source>
        <dbReference type="ARBA" id="ARBA00023004"/>
    </source>
</evidence>
<evidence type="ECO:0000256" key="4">
    <source>
        <dbReference type="ARBA" id="ARBA00004729"/>
    </source>
</evidence>
<dbReference type="FunFam" id="3.30.499.10:FF:000007">
    <property type="entry name" value="3-isopropylmalate dehydratase large subunit"/>
    <property type="match status" value="1"/>
</dbReference>
<evidence type="ECO:0000256" key="9">
    <source>
        <dbReference type="ARBA" id="ARBA00022485"/>
    </source>
</evidence>
<evidence type="ECO:0000313" key="17">
    <source>
        <dbReference type="EMBL" id="MBA8803270.1"/>
    </source>
</evidence>
<evidence type="ECO:0000256" key="11">
    <source>
        <dbReference type="ARBA" id="ARBA00022723"/>
    </source>
</evidence>
<keyword evidence="15" id="KW-0100">Branched-chain amino acid biosynthesis</keyword>
<dbReference type="NCBIfam" id="TIGR00170">
    <property type="entry name" value="leuC"/>
    <property type="match status" value="1"/>
</dbReference>
<comment type="function">
    <text evidence="3">Catalyzes the isomerization between 2-isopropylmalate and 3-isopropylmalate, via the formation of 2-isopropylmaleate.</text>
</comment>
<comment type="caution">
    <text evidence="17">The sequence shown here is derived from an EMBL/GenBank/DDBJ whole genome shotgun (WGS) entry which is preliminary data.</text>
</comment>
<evidence type="ECO:0000256" key="5">
    <source>
        <dbReference type="ARBA" id="ARBA00007185"/>
    </source>
</evidence>
<protein>
    <recommendedName>
        <fullName evidence="7">3-isopropylmalate dehydratase</fullName>
        <ecNumber evidence="6">4.2.1.33</ecNumber>
    </recommendedName>
</protein>
<organism evidence="17 18">
    <name type="scientific">Nocardioides ginsengisegetis</name>
    <dbReference type="NCBI Taxonomy" id="661491"/>
    <lineage>
        <taxon>Bacteria</taxon>
        <taxon>Bacillati</taxon>
        <taxon>Actinomycetota</taxon>
        <taxon>Actinomycetes</taxon>
        <taxon>Propionibacteriales</taxon>
        <taxon>Nocardioidaceae</taxon>
        <taxon>Nocardioides</taxon>
    </lineage>
</organism>
<dbReference type="InterPro" id="IPR036008">
    <property type="entry name" value="Aconitase_4Fe-4S_dom"/>
</dbReference>
<evidence type="ECO:0000256" key="1">
    <source>
        <dbReference type="ARBA" id="ARBA00000491"/>
    </source>
</evidence>
<dbReference type="PROSITE" id="PS01244">
    <property type="entry name" value="ACONITASE_2"/>
    <property type="match status" value="1"/>
</dbReference>
<gene>
    <name evidence="17" type="ORF">FB382_001561</name>
</gene>
<dbReference type="NCBIfam" id="NF009116">
    <property type="entry name" value="PRK12466.1"/>
    <property type="match status" value="1"/>
</dbReference>
<evidence type="ECO:0000259" key="16">
    <source>
        <dbReference type="Pfam" id="PF00330"/>
    </source>
</evidence>
<keyword evidence="11" id="KW-0479">Metal-binding</keyword>
<keyword evidence="18" id="KW-1185">Reference proteome</keyword>
<comment type="pathway">
    <text evidence="4">Amino-acid biosynthesis; L-leucine biosynthesis; L-leucine from 3-methyl-2-oxobutanoate: step 2/4.</text>
</comment>
<keyword evidence="9" id="KW-0004">4Fe-4S</keyword>
<dbReference type="NCBIfam" id="NF004016">
    <property type="entry name" value="PRK05478.1"/>
    <property type="match status" value="1"/>
</dbReference>
<evidence type="ECO:0000256" key="13">
    <source>
        <dbReference type="ARBA" id="ARBA00023014"/>
    </source>
</evidence>
<accession>A0A7W3IZ43</accession>